<dbReference type="RefSeq" id="WP_011458283.1">
    <property type="nucleotide sequence ID" value="NC_007899.1"/>
</dbReference>
<evidence type="ECO:0000259" key="9">
    <source>
        <dbReference type="Pfam" id="PF07548"/>
    </source>
</evidence>
<dbReference type="NCBIfam" id="TIGR01376">
    <property type="entry name" value="POMP_repeat"/>
    <property type="match status" value="5"/>
</dbReference>
<dbReference type="InterPro" id="IPR011427">
    <property type="entry name" value="Polymorphic_membr_middle"/>
</dbReference>
<evidence type="ECO:0000256" key="7">
    <source>
        <dbReference type="ARBA" id="ARBA00023136"/>
    </source>
</evidence>
<comment type="similarity">
    <text evidence="3">Belongs to the PMP outer membrane protein family.</text>
</comment>
<evidence type="ECO:0000256" key="1">
    <source>
        <dbReference type="ARBA" id="ARBA00004191"/>
    </source>
</evidence>
<feature type="domain" description="Chlamydia polymorphic membrane middle" evidence="9">
    <location>
        <begin position="434"/>
        <end position="613"/>
    </location>
</feature>
<sequence length="662" mass="72464">MLPKSLCYSFVGFLCASHVLSYGKEHWISPLDIPIQLPKIPTDFTTPESSDTPCGLTHNPRHDFVLIRDKQTKTFTYQSNADNGGAVTCKSFNLTKNKKPIFFGENKTARNGGAIFSTENVAIEKNFRVIFYQNSAISPGSSNQNNLGGAISATNFVASFNDNEVNFTSNIAIQSGGAIYSSGSCRLCDNSASLLFDNNQTVNMNGGGGAIHAPTLELSNNTGTIHFINNQSSAGGAIFTQRSTRITENHAPILFFCNSAYGTTDRGNGGVISSPSIVIENNTQPIVFARNSAPHAGGALAYTHLTIQNNGPIYFLNNTSSWGAVCRALENGSTTISADYGDIIFNNNVTRDRSGETRSSMFFHENHSLSLGATSKHKVCLFGIIHSPSSFTINPEAKHTGAVVFSAKHIPHNLVNNLRCIQTDYPNTLAIQHGTLSIESGARLAAYKLTMEQDTHLCLGNNAVIRTLQKSNSAKDSNLQIKNIAILLPEILQDNVQTPKIWIYPESNNTENTLAKISLSGTLSLWDENYSDPYDSIDLSAPMNKVPLLYLSETNANKITTDQFDIASINAGKHYGHQGTWSPYWEEFSTQTKTNPVEAVNTKHRYLYADWRPSGYSVNPQHRNDLLPNTLWQTAFLASSIARPPPPRGRENPYIAAYWEAA</sequence>
<keyword evidence="11" id="KW-1185">Reference proteome</keyword>
<dbReference type="InterPro" id="IPR003368">
    <property type="entry name" value="POMP_repeat"/>
</dbReference>
<keyword evidence="8" id="KW-0998">Cell outer membrane</keyword>
<dbReference type="eggNOG" id="COG3210">
    <property type="taxonomic scope" value="Bacteria"/>
</dbReference>
<dbReference type="HOGENOM" id="CLU_004549_2_0_0"/>
<comment type="subcellular location">
    <subcellularLocation>
        <location evidence="2">Cell outer membrane</location>
        <topology evidence="2">Peripheral membrane protein</topology>
        <orientation evidence="2">Extracellular side</orientation>
    </subcellularLocation>
    <subcellularLocation>
        <location evidence="1">Secreted</location>
        <location evidence="1">Cell wall</location>
    </subcellularLocation>
</comment>
<gene>
    <name evidence="10" type="primary">pmp15</name>
    <name evidence="10" type="ordered locus">CF0733</name>
</gene>
<dbReference type="EMBL" id="AP006861">
    <property type="protein sequence ID" value="BAE81505.1"/>
    <property type="molecule type" value="Genomic_DNA"/>
</dbReference>
<evidence type="ECO:0000313" key="11">
    <source>
        <dbReference type="Proteomes" id="UP000001260"/>
    </source>
</evidence>
<reference evidence="10 11" key="1">
    <citation type="journal article" date="2006" name="DNA Res.">
        <title>Genome sequence of the cat pathogen, Chlamydophila felis.</title>
        <authorList>
            <person name="Azuma Y."/>
            <person name="Hirakawa H."/>
            <person name="Yamashita A."/>
            <person name="Cai Y."/>
            <person name="Rahman M.A."/>
            <person name="Suzuki H."/>
            <person name="Mitaku S."/>
            <person name="Toh H."/>
            <person name="Goto S."/>
            <person name="Murakami T."/>
            <person name="Sugi K."/>
            <person name="Hayashi H."/>
            <person name="Fukushi H."/>
            <person name="Hattori M."/>
            <person name="Kuhara S."/>
            <person name="Shirai M."/>
        </authorList>
    </citation>
    <scope>NUCLEOTIDE SEQUENCE [LARGE SCALE GENOMIC DNA]</scope>
    <source>
        <strain evidence="10 11">Fe/C-56</strain>
    </source>
</reference>
<dbReference type="OrthoDB" id="16673at2"/>
<evidence type="ECO:0000256" key="8">
    <source>
        <dbReference type="ARBA" id="ARBA00023237"/>
    </source>
</evidence>
<keyword evidence="5" id="KW-0964">Secreted</keyword>
<evidence type="ECO:0000256" key="3">
    <source>
        <dbReference type="ARBA" id="ARBA00007542"/>
    </source>
</evidence>
<dbReference type="KEGG" id="cfe:CF0733"/>
<evidence type="ECO:0000256" key="5">
    <source>
        <dbReference type="ARBA" id="ARBA00022525"/>
    </source>
</evidence>
<dbReference type="Proteomes" id="UP000001260">
    <property type="component" value="Chromosome"/>
</dbReference>
<evidence type="ECO:0000313" key="10">
    <source>
        <dbReference type="EMBL" id="BAE81505.1"/>
    </source>
</evidence>
<keyword evidence="6" id="KW-0732">Signal</keyword>
<evidence type="ECO:0000256" key="4">
    <source>
        <dbReference type="ARBA" id="ARBA00022512"/>
    </source>
</evidence>
<dbReference type="STRING" id="264202.CF0733"/>
<organism evidence="10 11">
    <name type="scientific">Chlamydia felis (strain Fe/C-56)</name>
    <name type="common">Chlamydophila felis</name>
    <dbReference type="NCBI Taxonomy" id="264202"/>
    <lineage>
        <taxon>Bacteria</taxon>
        <taxon>Pseudomonadati</taxon>
        <taxon>Chlamydiota</taxon>
        <taxon>Chlamydiia</taxon>
        <taxon>Chlamydiales</taxon>
        <taxon>Chlamydiaceae</taxon>
        <taxon>Chlamydia/Chlamydophila group</taxon>
        <taxon>Chlamydia</taxon>
    </lineage>
</organism>
<accession>Q253N3</accession>
<protein>
    <submittedName>
        <fullName evidence="10">Polymorphic outer membrane protein</fullName>
    </submittedName>
</protein>
<evidence type="ECO:0000256" key="6">
    <source>
        <dbReference type="ARBA" id="ARBA00022729"/>
    </source>
</evidence>
<keyword evidence="4" id="KW-0134">Cell wall</keyword>
<dbReference type="Pfam" id="PF07548">
    <property type="entry name" value="ChlamPMP_M"/>
    <property type="match status" value="1"/>
</dbReference>
<keyword evidence="7" id="KW-0472">Membrane</keyword>
<dbReference type="GO" id="GO:0009279">
    <property type="term" value="C:cell outer membrane"/>
    <property type="evidence" value="ECO:0007669"/>
    <property type="project" value="UniProtKB-SubCell"/>
</dbReference>
<evidence type="ECO:0000256" key="2">
    <source>
        <dbReference type="ARBA" id="ARBA00004416"/>
    </source>
</evidence>
<proteinExistence type="inferred from homology"/>
<name>Q253N3_CHLFF</name>
<dbReference type="Pfam" id="PF02415">
    <property type="entry name" value="Chlam_PMP"/>
    <property type="match status" value="4"/>
</dbReference>
<dbReference type="AlphaFoldDB" id="Q253N3"/>